<comment type="caution">
    <text evidence="5">The sequence shown here is derived from an EMBL/GenBank/DDBJ whole genome shotgun (WGS) entry which is preliminary data.</text>
</comment>
<evidence type="ECO:0000256" key="2">
    <source>
        <dbReference type="ARBA" id="ARBA00022980"/>
    </source>
</evidence>
<evidence type="ECO:0000256" key="1">
    <source>
        <dbReference type="ARBA" id="ARBA00006857"/>
    </source>
</evidence>
<dbReference type="SMART" id="SM01384">
    <property type="entry name" value="Ribosomal_L15e"/>
    <property type="match status" value="1"/>
</dbReference>
<dbReference type="GO" id="GO:0002181">
    <property type="term" value="P:cytoplasmic translation"/>
    <property type="evidence" value="ECO:0007669"/>
    <property type="project" value="TreeGrafter"/>
</dbReference>
<dbReference type="Proteomes" id="UP000290289">
    <property type="component" value="Chromosome 7"/>
</dbReference>
<dbReference type="PANTHER" id="PTHR11847:SF4">
    <property type="entry name" value="LARGE RIBOSOMAL SUBUNIT PROTEIN EL15"/>
    <property type="match status" value="1"/>
</dbReference>
<dbReference type="InterPro" id="IPR000439">
    <property type="entry name" value="Ribosomal_eL15"/>
</dbReference>
<dbReference type="InterPro" id="IPR012678">
    <property type="entry name" value="Ribosomal_uL23/eL15/eS24_sf"/>
</dbReference>
<dbReference type="EMBL" id="RDQH01000333">
    <property type="protein sequence ID" value="RXH94881.1"/>
    <property type="molecule type" value="Genomic_DNA"/>
</dbReference>
<dbReference type="GO" id="GO:0003735">
    <property type="term" value="F:structural constituent of ribosome"/>
    <property type="evidence" value="ECO:0007669"/>
    <property type="project" value="InterPro"/>
</dbReference>
<dbReference type="Pfam" id="PF00827">
    <property type="entry name" value="Ribosomal_L15e"/>
    <property type="match status" value="1"/>
</dbReference>
<evidence type="ECO:0000256" key="3">
    <source>
        <dbReference type="ARBA" id="ARBA00023274"/>
    </source>
</evidence>
<gene>
    <name evidence="5" type="ORF">DVH24_024565</name>
</gene>
<dbReference type="STRING" id="3750.A0A498JNH3"/>
<organism evidence="5 6">
    <name type="scientific">Malus domestica</name>
    <name type="common">Apple</name>
    <name type="synonym">Pyrus malus</name>
    <dbReference type="NCBI Taxonomy" id="3750"/>
    <lineage>
        <taxon>Eukaryota</taxon>
        <taxon>Viridiplantae</taxon>
        <taxon>Streptophyta</taxon>
        <taxon>Embryophyta</taxon>
        <taxon>Tracheophyta</taxon>
        <taxon>Spermatophyta</taxon>
        <taxon>Magnoliopsida</taxon>
        <taxon>eudicotyledons</taxon>
        <taxon>Gunneridae</taxon>
        <taxon>Pentapetalae</taxon>
        <taxon>rosids</taxon>
        <taxon>fabids</taxon>
        <taxon>Rosales</taxon>
        <taxon>Rosaceae</taxon>
        <taxon>Amygdaloideae</taxon>
        <taxon>Maleae</taxon>
        <taxon>Malus</taxon>
    </lineage>
</organism>
<protein>
    <recommendedName>
        <fullName evidence="4">Ribosomal protein L15</fullName>
    </recommendedName>
</protein>
<evidence type="ECO:0000313" key="6">
    <source>
        <dbReference type="Proteomes" id="UP000290289"/>
    </source>
</evidence>
<keyword evidence="2 4" id="KW-0689">Ribosomal protein</keyword>
<keyword evidence="3 4" id="KW-0687">Ribonucleoprotein</keyword>
<accession>A0A498JNH3</accession>
<dbReference type="GO" id="GO:0022625">
    <property type="term" value="C:cytosolic large ribosomal subunit"/>
    <property type="evidence" value="ECO:0007669"/>
    <property type="project" value="TreeGrafter"/>
</dbReference>
<dbReference type="AlphaFoldDB" id="A0A498JNH3"/>
<dbReference type="SUPFAM" id="SSF54189">
    <property type="entry name" value="Ribosomal proteins S24e, L23 and L15e"/>
    <property type="match status" value="1"/>
</dbReference>
<dbReference type="Gene3D" id="3.40.1120.10">
    <property type="entry name" value="Ribosomal protein l15e"/>
    <property type="match status" value="1"/>
</dbReference>
<dbReference type="InterPro" id="IPR024794">
    <property type="entry name" value="Rbsml_eL15_core_dom_sf"/>
</dbReference>
<sequence length="153" mass="17508">MLMVEDNAGRKLGGLKVLNSYWVNEDSTYKYYEGCPQCNPQRHKDELDLQSVHNHRELGGLTSAGKKCRGLNIKGHLHRKLQRSRRANWKRNNMVSLPRYRIECTDFASLCLVLGIGREKLSSVAIGKLALDYLSYECLNKLVFAPSISSCYW</sequence>
<dbReference type="PANTHER" id="PTHR11847">
    <property type="entry name" value="RIBOSOMAL PROTEIN L15"/>
    <property type="match status" value="1"/>
</dbReference>
<reference evidence="5 6" key="1">
    <citation type="submission" date="2018-10" db="EMBL/GenBank/DDBJ databases">
        <title>A high-quality apple genome assembly.</title>
        <authorList>
            <person name="Hu J."/>
        </authorList>
    </citation>
    <scope>NUCLEOTIDE SEQUENCE [LARGE SCALE GENOMIC DNA]</scope>
    <source>
        <strain evidence="6">cv. HFTH1</strain>
        <tissue evidence="5">Young leaf</tissue>
    </source>
</reference>
<proteinExistence type="inferred from homology"/>
<dbReference type="GO" id="GO:0003729">
    <property type="term" value="F:mRNA binding"/>
    <property type="evidence" value="ECO:0007669"/>
    <property type="project" value="UniProtKB-ARBA"/>
</dbReference>
<keyword evidence="6" id="KW-1185">Reference proteome</keyword>
<name>A0A498JNH3_MALDO</name>
<evidence type="ECO:0000313" key="5">
    <source>
        <dbReference type="EMBL" id="RXH94881.1"/>
    </source>
</evidence>
<comment type="similarity">
    <text evidence="1 4">Belongs to the eukaryotic ribosomal protein eL15 family.</text>
</comment>
<evidence type="ECO:0000256" key="4">
    <source>
        <dbReference type="RuleBase" id="RU000663"/>
    </source>
</evidence>